<evidence type="ECO:0000256" key="1">
    <source>
        <dbReference type="SAM" id="Phobius"/>
    </source>
</evidence>
<organism evidence="2 3">
    <name type="scientific">candidate division MSBL1 archaeon SCGC-AAA261D19</name>
    <dbReference type="NCBI Taxonomy" id="1698273"/>
    <lineage>
        <taxon>Archaea</taxon>
        <taxon>Methanobacteriati</taxon>
        <taxon>Methanobacteriota</taxon>
        <taxon>candidate division MSBL1</taxon>
    </lineage>
</organism>
<keyword evidence="3" id="KW-1185">Reference proteome</keyword>
<name>A0A133V3J0_9EURY</name>
<keyword evidence="1" id="KW-0812">Transmembrane</keyword>
<sequence length="67" mass="7419">MRYALIFGAVSSIIILPFLDGFMFSLNFQASRPPAGMTPFAVYPAFEQLGLISESAMNQLEYITLPL</sequence>
<gene>
    <name evidence="2" type="ORF">AKJ43_03745</name>
</gene>
<dbReference type="EMBL" id="LHXX01000070">
    <property type="protein sequence ID" value="KXB01017.1"/>
    <property type="molecule type" value="Genomic_DNA"/>
</dbReference>
<proteinExistence type="predicted"/>
<evidence type="ECO:0000313" key="3">
    <source>
        <dbReference type="Proteomes" id="UP000070400"/>
    </source>
</evidence>
<evidence type="ECO:0000313" key="2">
    <source>
        <dbReference type="EMBL" id="KXB01017.1"/>
    </source>
</evidence>
<keyword evidence="1" id="KW-0472">Membrane</keyword>
<feature type="transmembrane region" description="Helical" evidence="1">
    <location>
        <begin position="6"/>
        <end position="28"/>
    </location>
</feature>
<keyword evidence="1" id="KW-1133">Transmembrane helix</keyword>
<reference evidence="2 3" key="1">
    <citation type="journal article" date="2016" name="Sci. Rep.">
        <title>Metabolic traits of an uncultured archaeal lineage -MSBL1- from brine pools of the Red Sea.</title>
        <authorList>
            <person name="Mwirichia R."/>
            <person name="Alam I."/>
            <person name="Rashid M."/>
            <person name="Vinu M."/>
            <person name="Ba-Alawi W."/>
            <person name="Anthony Kamau A."/>
            <person name="Kamanda Ngugi D."/>
            <person name="Goker M."/>
            <person name="Klenk H.P."/>
            <person name="Bajic V."/>
            <person name="Stingl U."/>
        </authorList>
    </citation>
    <scope>NUCLEOTIDE SEQUENCE [LARGE SCALE GENOMIC DNA]</scope>
    <source>
        <strain evidence="2">SCGC-AAA261D19</strain>
    </source>
</reference>
<protein>
    <submittedName>
        <fullName evidence="2">Uncharacterized protein</fullName>
    </submittedName>
</protein>
<accession>A0A133V3J0</accession>
<comment type="caution">
    <text evidence="2">The sequence shown here is derived from an EMBL/GenBank/DDBJ whole genome shotgun (WGS) entry which is preliminary data.</text>
</comment>
<dbReference type="Proteomes" id="UP000070400">
    <property type="component" value="Unassembled WGS sequence"/>
</dbReference>
<dbReference type="AlphaFoldDB" id="A0A133V3J0"/>